<evidence type="ECO:0000313" key="1">
    <source>
        <dbReference type="EMBL" id="GEM43726.1"/>
    </source>
</evidence>
<dbReference type="OrthoDB" id="4524859at2"/>
<accession>A0A511MUH4</accession>
<evidence type="ECO:0000313" key="2">
    <source>
        <dbReference type="Proteomes" id="UP000321424"/>
    </source>
</evidence>
<dbReference type="Proteomes" id="UP000321424">
    <property type="component" value="Unassembled WGS sequence"/>
</dbReference>
<dbReference type="RefSeq" id="WP_147142856.1">
    <property type="nucleotide sequence ID" value="NZ_BJXA01000111.1"/>
</dbReference>
<protein>
    <submittedName>
        <fullName evidence="1">Uncharacterized protein</fullName>
    </submittedName>
</protein>
<sequence length="270" mass="29511">MSSRILNPRDMVVLTVLAEMYGASLDRVARMLGLSMQSAYRYTAKWRAAHLISDLKMRPVPGPMWVFPTRTALEAVLPFYTKFWTPTPKMAAHVATVLDVRLALVGLDLDRWISERQLRAAQTRPALGTLRGHVHDGRFYKADGSLWAVEVELTAKNATAARSAVVRAKQAAAAGGCDGLIYYCKNEWLDARRQPIRHSDEIRNVITQAARYAADAVEGPPIRVADLSDVLKPSKQDTGTGLVRPGLTVIEGGASDHGDPDALHGEAVSS</sequence>
<dbReference type="AlphaFoldDB" id="A0A511MUH4"/>
<reference evidence="1 2" key="1">
    <citation type="submission" date="2019-07" db="EMBL/GenBank/DDBJ databases">
        <title>Whole genome shotgun sequence of Nocardia ninae NBRC 108245.</title>
        <authorList>
            <person name="Hosoyama A."/>
            <person name="Uohara A."/>
            <person name="Ohji S."/>
            <person name="Ichikawa N."/>
        </authorList>
    </citation>
    <scope>NUCLEOTIDE SEQUENCE [LARGE SCALE GENOMIC DNA]</scope>
    <source>
        <strain evidence="1 2">NBRC 108245</strain>
    </source>
</reference>
<organism evidence="1 2">
    <name type="scientific">Nocardia ninae NBRC 108245</name>
    <dbReference type="NCBI Taxonomy" id="1210091"/>
    <lineage>
        <taxon>Bacteria</taxon>
        <taxon>Bacillati</taxon>
        <taxon>Actinomycetota</taxon>
        <taxon>Actinomycetes</taxon>
        <taxon>Mycobacteriales</taxon>
        <taxon>Nocardiaceae</taxon>
        <taxon>Nocardia</taxon>
    </lineage>
</organism>
<dbReference type="EMBL" id="BJXA01000111">
    <property type="protein sequence ID" value="GEM43726.1"/>
    <property type="molecule type" value="Genomic_DNA"/>
</dbReference>
<comment type="caution">
    <text evidence="1">The sequence shown here is derived from an EMBL/GenBank/DDBJ whole genome shotgun (WGS) entry which is preliminary data.</text>
</comment>
<keyword evidence="2" id="KW-1185">Reference proteome</keyword>
<gene>
    <name evidence="1" type="ORF">NN4_82450</name>
</gene>
<name>A0A511MUH4_9NOCA</name>
<proteinExistence type="predicted"/>